<feature type="non-terminal residue" evidence="1">
    <location>
        <position position="1"/>
    </location>
</feature>
<evidence type="ECO:0000313" key="2">
    <source>
        <dbReference type="Proteomes" id="UP000789366"/>
    </source>
</evidence>
<comment type="caution">
    <text evidence="1">The sequence shown here is derived from an EMBL/GenBank/DDBJ whole genome shotgun (WGS) entry which is preliminary data.</text>
</comment>
<dbReference type="Proteomes" id="UP000789366">
    <property type="component" value="Unassembled WGS sequence"/>
</dbReference>
<accession>A0ACA9PDR0</accession>
<protein>
    <submittedName>
        <fullName evidence="1">7896_t:CDS:1</fullName>
    </submittedName>
</protein>
<reference evidence="1" key="1">
    <citation type="submission" date="2021-06" db="EMBL/GenBank/DDBJ databases">
        <authorList>
            <person name="Kallberg Y."/>
            <person name="Tangrot J."/>
            <person name="Rosling A."/>
        </authorList>
    </citation>
    <scope>NUCLEOTIDE SEQUENCE</scope>
    <source>
        <strain evidence="1">28 12/20/2015</strain>
    </source>
</reference>
<organism evidence="1 2">
    <name type="scientific">Cetraspora pellucida</name>
    <dbReference type="NCBI Taxonomy" id="1433469"/>
    <lineage>
        <taxon>Eukaryota</taxon>
        <taxon>Fungi</taxon>
        <taxon>Fungi incertae sedis</taxon>
        <taxon>Mucoromycota</taxon>
        <taxon>Glomeromycotina</taxon>
        <taxon>Glomeromycetes</taxon>
        <taxon>Diversisporales</taxon>
        <taxon>Gigasporaceae</taxon>
        <taxon>Cetraspora</taxon>
    </lineage>
</organism>
<dbReference type="EMBL" id="CAJVPW010024156">
    <property type="protein sequence ID" value="CAG8703704.1"/>
    <property type="molecule type" value="Genomic_DNA"/>
</dbReference>
<gene>
    <name evidence="1" type="ORF">SPELUC_LOCUS11407</name>
</gene>
<name>A0ACA9PDR0_9GLOM</name>
<proteinExistence type="predicted"/>
<feature type="non-terminal residue" evidence="1">
    <location>
        <position position="48"/>
    </location>
</feature>
<keyword evidence="2" id="KW-1185">Reference proteome</keyword>
<sequence length="48" mass="5692">AEGFYPHTSELRYTLPPKKHPIPDNYSVKTTWGYGKNRRTVQCKIKRK</sequence>
<evidence type="ECO:0000313" key="1">
    <source>
        <dbReference type="EMBL" id="CAG8703704.1"/>
    </source>
</evidence>